<evidence type="ECO:0000313" key="15">
    <source>
        <dbReference type="Proteomes" id="UP000309033"/>
    </source>
</evidence>
<evidence type="ECO:0000256" key="4">
    <source>
        <dbReference type="ARBA" id="ARBA00022553"/>
    </source>
</evidence>
<dbReference type="InterPro" id="IPR050428">
    <property type="entry name" value="TCS_sensor_his_kinase"/>
</dbReference>
<keyword evidence="6 11" id="KW-0812">Transmembrane</keyword>
<dbReference type="SMART" id="SM00387">
    <property type="entry name" value="HATPase_c"/>
    <property type="match status" value="1"/>
</dbReference>
<feature type="transmembrane region" description="Helical" evidence="11">
    <location>
        <begin position="26"/>
        <end position="49"/>
    </location>
</feature>
<dbReference type="PANTHER" id="PTHR45436">
    <property type="entry name" value="SENSOR HISTIDINE KINASE YKOH"/>
    <property type="match status" value="1"/>
</dbReference>
<evidence type="ECO:0000256" key="5">
    <source>
        <dbReference type="ARBA" id="ARBA00022679"/>
    </source>
</evidence>
<dbReference type="GO" id="GO:0000155">
    <property type="term" value="F:phosphorelay sensor kinase activity"/>
    <property type="evidence" value="ECO:0007669"/>
    <property type="project" value="InterPro"/>
</dbReference>
<dbReference type="SMART" id="SM00304">
    <property type="entry name" value="HAMP"/>
    <property type="match status" value="1"/>
</dbReference>
<proteinExistence type="predicted"/>
<dbReference type="InterPro" id="IPR003660">
    <property type="entry name" value="HAMP_dom"/>
</dbReference>
<dbReference type="InterPro" id="IPR004358">
    <property type="entry name" value="Sig_transdc_His_kin-like_C"/>
</dbReference>
<dbReference type="SUPFAM" id="SSF55874">
    <property type="entry name" value="ATPase domain of HSP90 chaperone/DNA topoisomerase II/histidine kinase"/>
    <property type="match status" value="1"/>
</dbReference>
<keyword evidence="5" id="KW-0808">Transferase</keyword>
<keyword evidence="9" id="KW-0902">Two-component regulatory system</keyword>
<keyword evidence="8 11" id="KW-1133">Transmembrane helix</keyword>
<dbReference type="EC" id="2.7.13.3" evidence="3"/>
<dbReference type="Gene3D" id="3.30.565.10">
    <property type="entry name" value="Histidine kinase-like ATPase, C-terminal domain"/>
    <property type="match status" value="1"/>
</dbReference>
<evidence type="ECO:0000259" key="12">
    <source>
        <dbReference type="PROSITE" id="PS50109"/>
    </source>
</evidence>
<name>A0A5R8YMS9_9ACTN</name>
<dbReference type="EMBL" id="VANP01000013">
    <property type="protein sequence ID" value="TLP54564.1"/>
    <property type="molecule type" value="Genomic_DNA"/>
</dbReference>
<dbReference type="OrthoDB" id="9786919at2"/>
<dbReference type="InterPro" id="IPR036097">
    <property type="entry name" value="HisK_dim/P_sf"/>
</dbReference>
<evidence type="ECO:0000256" key="7">
    <source>
        <dbReference type="ARBA" id="ARBA00022777"/>
    </source>
</evidence>
<comment type="caution">
    <text evidence="14">The sequence shown here is derived from an EMBL/GenBank/DDBJ whole genome shotgun (WGS) entry which is preliminary data.</text>
</comment>
<protein>
    <recommendedName>
        <fullName evidence="3">histidine kinase</fullName>
        <ecNumber evidence="3">2.7.13.3</ecNumber>
    </recommendedName>
</protein>
<feature type="transmembrane region" description="Helical" evidence="11">
    <location>
        <begin position="168"/>
        <end position="189"/>
    </location>
</feature>
<evidence type="ECO:0000256" key="9">
    <source>
        <dbReference type="ARBA" id="ARBA00023012"/>
    </source>
</evidence>
<dbReference type="Proteomes" id="UP000309033">
    <property type="component" value="Unassembled WGS sequence"/>
</dbReference>
<dbReference type="PROSITE" id="PS50885">
    <property type="entry name" value="HAMP"/>
    <property type="match status" value="1"/>
</dbReference>
<comment type="subcellular location">
    <subcellularLocation>
        <location evidence="2">Cell membrane</location>
    </subcellularLocation>
</comment>
<evidence type="ECO:0000256" key="3">
    <source>
        <dbReference type="ARBA" id="ARBA00012438"/>
    </source>
</evidence>
<evidence type="ECO:0000256" key="2">
    <source>
        <dbReference type="ARBA" id="ARBA00004236"/>
    </source>
</evidence>
<dbReference type="PANTHER" id="PTHR45436:SF5">
    <property type="entry name" value="SENSOR HISTIDINE KINASE TRCS"/>
    <property type="match status" value="1"/>
</dbReference>
<dbReference type="SUPFAM" id="SSF158472">
    <property type="entry name" value="HAMP domain-like"/>
    <property type="match status" value="1"/>
</dbReference>
<dbReference type="SUPFAM" id="SSF47384">
    <property type="entry name" value="Homodimeric domain of signal transducing histidine kinase"/>
    <property type="match status" value="1"/>
</dbReference>
<keyword evidence="10 11" id="KW-0472">Membrane</keyword>
<evidence type="ECO:0000256" key="10">
    <source>
        <dbReference type="ARBA" id="ARBA00023136"/>
    </source>
</evidence>
<dbReference type="AlphaFoldDB" id="A0A5R8YMS9"/>
<dbReference type="Gene3D" id="6.10.340.10">
    <property type="match status" value="1"/>
</dbReference>
<dbReference type="CDD" id="cd00082">
    <property type="entry name" value="HisKA"/>
    <property type="match status" value="1"/>
</dbReference>
<organism evidence="14 15">
    <name type="scientific">Microbispora triticiradicis</name>
    <dbReference type="NCBI Taxonomy" id="2200763"/>
    <lineage>
        <taxon>Bacteria</taxon>
        <taxon>Bacillati</taxon>
        <taxon>Actinomycetota</taxon>
        <taxon>Actinomycetes</taxon>
        <taxon>Streptosporangiales</taxon>
        <taxon>Streptosporangiaceae</taxon>
        <taxon>Microbispora</taxon>
    </lineage>
</organism>
<evidence type="ECO:0000256" key="1">
    <source>
        <dbReference type="ARBA" id="ARBA00000085"/>
    </source>
</evidence>
<dbReference type="Pfam" id="PF00512">
    <property type="entry name" value="HisKA"/>
    <property type="match status" value="1"/>
</dbReference>
<sequence length="475" mass="51011">MRPWKAVPGVGGRVGFGDQWSIRSRVALFTGTAVALLCVAFSVVLVWALHQAAGRHLVSEVTAAGERAAYQVERARDGAVLPPESPALKGSVQVVGPGGQVRAATPDMRGKPPMARFRPEAPQLRTVQEVCGGVFGAGRCRVVVAQRVYHDGQDWTVYSAAPVRTFDVAPGLVAGLAAGSALVTAAVAYGARRSVRRALTPVKAISAELDEINTSELGRRVPVPAGRGEIYDLAQSVNYTLDRLEETFEQQRRFTSDASHELRSPITAIRAQVEDALLAPEETDVREIGEAVLRSIDRLQAIAADLLTLTRLDAGAPCEREPLDLGRLVADELGHRRAVHTMVPRLPPGVTVRGDRIRLGRLITNLLDNADRHAASSVSLEVRRDESPDGDPRFLSGTAVLEVLDDGTGIPGDQRERVFQRFTRLDTARSRGAGGAGLGLPIARQIAESHGGTLTIIDSPQGARFLLRLPLSREP</sequence>
<dbReference type="InterPro" id="IPR036890">
    <property type="entry name" value="HATPase_C_sf"/>
</dbReference>
<evidence type="ECO:0000256" key="11">
    <source>
        <dbReference type="SAM" id="Phobius"/>
    </source>
</evidence>
<feature type="domain" description="Histidine kinase" evidence="12">
    <location>
        <begin position="257"/>
        <end position="473"/>
    </location>
</feature>
<feature type="domain" description="HAMP" evidence="13">
    <location>
        <begin position="196"/>
        <end position="249"/>
    </location>
</feature>
<dbReference type="Pfam" id="PF00672">
    <property type="entry name" value="HAMP"/>
    <property type="match status" value="1"/>
</dbReference>
<keyword evidence="4" id="KW-0597">Phosphoprotein</keyword>
<dbReference type="InterPro" id="IPR003594">
    <property type="entry name" value="HATPase_dom"/>
</dbReference>
<dbReference type="PROSITE" id="PS50109">
    <property type="entry name" value="HIS_KIN"/>
    <property type="match status" value="1"/>
</dbReference>
<keyword evidence="7" id="KW-0418">Kinase</keyword>
<dbReference type="SMART" id="SM00388">
    <property type="entry name" value="HisKA"/>
    <property type="match status" value="1"/>
</dbReference>
<reference evidence="14" key="1">
    <citation type="submission" date="2019-05" db="EMBL/GenBank/DDBJ databases">
        <title>Isolation, diversity and antifungal activity of Actinobacteria from wheat.</title>
        <authorList>
            <person name="Yu B."/>
        </authorList>
    </citation>
    <scope>NUCLEOTIDE SEQUENCE [LARGE SCALE GENOMIC DNA]</scope>
    <source>
        <strain evidence="14">NEAU-HEGS1-5</strain>
    </source>
</reference>
<dbReference type="GO" id="GO:0005886">
    <property type="term" value="C:plasma membrane"/>
    <property type="evidence" value="ECO:0007669"/>
    <property type="project" value="UniProtKB-SubCell"/>
</dbReference>
<keyword evidence="15" id="KW-1185">Reference proteome</keyword>
<evidence type="ECO:0000256" key="8">
    <source>
        <dbReference type="ARBA" id="ARBA00022989"/>
    </source>
</evidence>
<accession>A0A5R8YMS9</accession>
<evidence type="ECO:0000313" key="14">
    <source>
        <dbReference type="EMBL" id="TLP54564.1"/>
    </source>
</evidence>
<gene>
    <name evidence="14" type="ORF">FED44_27835</name>
</gene>
<evidence type="ECO:0000256" key="6">
    <source>
        <dbReference type="ARBA" id="ARBA00022692"/>
    </source>
</evidence>
<dbReference type="PRINTS" id="PR00344">
    <property type="entry name" value="BCTRLSENSOR"/>
</dbReference>
<dbReference type="Pfam" id="PF02518">
    <property type="entry name" value="HATPase_c"/>
    <property type="match status" value="1"/>
</dbReference>
<dbReference type="InterPro" id="IPR003661">
    <property type="entry name" value="HisK_dim/P_dom"/>
</dbReference>
<dbReference type="InterPro" id="IPR005467">
    <property type="entry name" value="His_kinase_dom"/>
</dbReference>
<comment type="catalytic activity">
    <reaction evidence="1">
        <text>ATP + protein L-histidine = ADP + protein N-phospho-L-histidine.</text>
        <dbReference type="EC" id="2.7.13.3"/>
    </reaction>
</comment>
<dbReference type="Gene3D" id="1.10.287.130">
    <property type="match status" value="1"/>
</dbReference>
<evidence type="ECO:0000259" key="13">
    <source>
        <dbReference type="PROSITE" id="PS50885"/>
    </source>
</evidence>